<reference evidence="3" key="1">
    <citation type="journal article" date="2017" name="Nat. Ecol. Evol.">
        <title>Genome expansion and lineage-specific genetic innovations in the forest pathogenic fungi Armillaria.</title>
        <authorList>
            <person name="Sipos G."/>
            <person name="Prasanna A.N."/>
            <person name="Walter M.C."/>
            <person name="O'Connor E."/>
            <person name="Balint B."/>
            <person name="Krizsan K."/>
            <person name="Kiss B."/>
            <person name="Hess J."/>
            <person name="Varga T."/>
            <person name="Slot J."/>
            <person name="Riley R."/>
            <person name="Boka B."/>
            <person name="Rigling D."/>
            <person name="Barry K."/>
            <person name="Lee J."/>
            <person name="Mihaltcheva S."/>
            <person name="LaButti K."/>
            <person name="Lipzen A."/>
            <person name="Waldron R."/>
            <person name="Moloney N.M."/>
            <person name="Sperisen C."/>
            <person name="Kredics L."/>
            <person name="Vagvoelgyi C."/>
            <person name="Patrignani A."/>
            <person name="Fitzpatrick D."/>
            <person name="Nagy I."/>
            <person name="Doyle S."/>
            <person name="Anderson J.B."/>
            <person name="Grigoriev I.V."/>
            <person name="Gueldener U."/>
            <person name="Muensterkoetter M."/>
            <person name="Nagy L.G."/>
        </authorList>
    </citation>
    <scope>NUCLEOTIDE SEQUENCE [LARGE SCALE GENOMIC DNA]</scope>
    <source>
        <strain evidence="3">28-4</strain>
    </source>
</reference>
<accession>A0A2H3AW44</accession>
<evidence type="ECO:0000313" key="2">
    <source>
        <dbReference type="EMBL" id="PBK61760.1"/>
    </source>
</evidence>
<proteinExistence type="predicted"/>
<gene>
    <name evidence="2" type="ORF">ARMSODRAFT_981159</name>
</gene>
<organism evidence="2 3">
    <name type="scientific">Armillaria solidipes</name>
    <dbReference type="NCBI Taxonomy" id="1076256"/>
    <lineage>
        <taxon>Eukaryota</taxon>
        <taxon>Fungi</taxon>
        <taxon>Dikarya</taxon>
        <taxon>Basidiomycota</taxon>
        <taxon>Agaricomycotina</taxon>
        <taxon>Agaricomycetes</taxon>
        <taxon>Agaricomycetidae</taxon>
        <taxon>Agaricales</taxon>
        <taxon>Marasmiineae</taxon>
        <taxon>Physalacriaceae</taxon>
        <taxon>Armillaria</taxon>
    </lineage>
</organism>
<evidence type="ECO:0000256" key="1">
    <source>
        <dbReference type="SAM" id="MobiDB-lite"/>
    </source>
</evidence>
<dbReference type="EMBL" id="KZ293472">
    <property type="protein sequence ID" value="PBK61760.1"/>
    <property type="molecule type" value="Genomic_DNA"/>
</dbReference>
<evidence type="ECO:0000313" key="3">
    <source>
        <dbReference type="Proteomes" id="UP000218334"/>
    </source>
</evidence>
<keyword evidence="3" id="KW-1185">Reference proteome</keyword>
<sequence length="185" mass="21308">MTVVRAVPESMQDIETAEEKNFRIAQEVVISDEQREEILAQEAHMKEKVLHKKQKNNKECQQKYHDNKQKTKEAEGWVPQPGNCKKGVEHDDMGNGDNSCTAEMSCPHCQFKKDAQLKKNTVRWLHKYAKIDAICTNYFHLLLWDDVEAARQATGSEFSPWAITKWLKEKFPKCFGQLAKQTVGG</sequence>
<name>A0A2H3AW44_9AGAR</name>
<feature type="region of interest" description="Disordered" evidence="1">
    <location>
        <begin position="50"/>
        <end position="78"/>
    </location>
</feature>
<feature type="compositionally biased region" description="Basic and acidic residues" evidence="1">
    <location>
        <begin position="56"/>
        <end position="75"/>
    </location>
</feature>
<protein>
    <submittedName>
        <fullName evidence="2">Uncharacterized protein</fullName>
    </submittedName>
</protein>
<dbReference type="AlphaFoldDB" id="A0A2H3AW44"/>
<dbReference type="Proteomes" id="UP000218334">
    <property type="component" value="Unassembled WGS sequence"/>
</dbReference>